<protein>
    <submittedName>
        <fullName evidence="7">S9 family peptidase</fullName>
    </submittedName>
</protein>
<evidence type="ECO:0000256" key="3">
    <source>
        <dbReference type="ARBA" id="ARBA00023180"/>
    </source>
</evidence>
<evidence type="ECO:0000259" key="5">
    <source>
        <dbReference type="Pfam" id="PF00326"/>
    </source>
</evidence>
<proteinExistence type="predicted"/>
<dbReference type="Gene3D" id="3.40.50.1820">
    <property type="entry name" value="alpha/beta hydrolase"/>
    <property type="match status" value="1"/>
</dbReference>
<dbReference type="EMBL" id="VULT01000002">
    <property type="protein sequence ID" value="MSS16511.1"/>
    <property type="molecule type" value="Genomic_DNA"/>
</dbReference>
<dbReference type="Pfam" id="PF00326">
    <property type="entry name" value="Peptidase_S9"/>
    <property type="match status" value="1"/>
</dbReference>
<dbReference type="SUPFAM" id="SSF82171">
    <property type="entry name" value="DPP6 N-terminal domain-like"/>
    <property type="match status" value="1"/>
</dbReference>
<dbReference type="PROSITE" id="PS00708">
    <property type="entry name" value="PRO_ENDOPEP_SER"/>
    <property type="match status" value="1"/>
</dbReference>
<evidence type="ECO:0000256" key="4">
    <source>
        <dbReference type="SAM" id="SignalP"/>
    </source>
</evidence>
<keyword evidence="4" id="KW-0732">Signal</keyword>
<sequence length="727" mass="82478">MNAIKSSLIIALAAAGTALGNAQTLDLADFVLSQSRPSGIPDTQPALDGRYYYQQSADGTQILKLDYATGERSTAVLEPQSLASEGTAAWEGYKMSADESKILLWKDVHMIYRHSFSADYYVYDTKRQRLSKLSDAGGEEIATFSPDARRVAYVKDNNIYIKNLDNGQTATVTTDGVKNHVINGVPDWVYQEEFGILNAMAWSPDSRTLAFLRFDESQVPMYSMTLYQGTCSPNDDYELYPGRYDYKYPVAGEKNSVVSVMAYDVETARLGQLAVPVAPDDYIPHIAYARDNSKLMVSTLNRLQNDFHIYAVNPASNEVKEAYHETSDYWIDSEMANQVAYYDHWFVIPSNKSGHMQLYWCEIDGSKQVQFTHGNEDVTSYYGYDEKRQRFYYQTTAGPLNRQVKFIDKDGREHALTKPEGTSSVRFGSDYSYYLLTYSDAHTPTQYSIGNAAGKKVRNLETNSDYALKYTQKAVPKREFFSFSKNGVTLNGFMLKPADFDPAKKYPVIMVQYSGPGSQLVLNRWALDWEEYAAMQGYIVACVDGRGTGGRGWDFEHVVYQRLGHYECIDQIAASDYMASLPYVDKDRIGMWGWSYGGFMTLMAMSTPGSHYKCGVAIAPVTSWKYYDTIYTERYMRTPQLNPEGYKNGSPLEATDKLKGRVLIMFGSADDNVHIVNEMQYISKLESENVDFDMHVWTNMNHSINGCDVRLPLYRKVMNFFDQNLKK</sequence>
<dbReference type="Proteomes" id="UP000483362">
    <property type="component" value="Unassembled WGS sequence"/>
</dbReference>
<dbReference type="GO" id="GO:0004252">
    <property type="term" value="F:serine-type endopeptidase activity"/>
    <property type="evidence" value="ECO:0007669"/>
    <property type="project" value="InterPro"/>
</dbReference>
<dbReference type="Pfam" id="PF00930">
    <property type="entry name" value="DPPIV_N"/>
    <property type="match status" value="1"/>
</dbReference>
<dbReference type="RefSeq" id="WP_154326920.1">
    <property type="nucleotide sequence ID" value="NZ_CP045696.1"/>
</dbReference>
<dbReference type="GO" id="GO:0006508">
    <property type="term" value="P:proteolysis"/>
    <property type="evidence" value="ECO:0007669"/>
    <property type="project" value="UniProtKB-KW"/>
</dbReference>
<evidence type="ECO:0000313" key="8">
    <source>
        <dbReference type="Proteomes" id="UP000483362"/>
    </source>
</evidence>
<name>A0A6L5X8C1_9BACT</name>
<feature type="chain" id="PRO_5026920379" evidence="4">
    <location>
        <begin position="23"/>
        <end position="727"/>
    </location>
</feature>
<evidence type="ECO:0000256" key="2">
    <source>
        <dbReference type="ARBA" id="ARBA00022801"/>
    </source>
</evidence>
<dbReference type="PANTHER" id="PTHR11731">
    <property type="entry name" value="PROTEASE FAMILY S9B,C DIPEPTIDYL-PEPTIDASE IV-RELATED"/>
    <property type="match status" value="1"/>
</dbReference>
<keyword evidence="1" id="KW-0645">Protease</keyword>
<evidence type="ECO:0000259" key="6">
    <source>
        <dbReference type="Pfam" id="PF00930"/>
    </source>
</evidence>
<feature type="domain" description="Peptidase S9 prolyl oligopeptidase catalytic" evidence="5">
    <location>
        <begin position="526"/>
        <end position="726"/>
    </location>
</feature>
<comment type="caution">
    <text evidence="7">The sequence shown here is derived from an EMBL/GenBank/DDBJ whole genome shotgun (WGS) entry which is preliminary data.</text>
</comment>
<dbReference type="PANTHER" id="PTHR11731:SF193">
    <property type="entry name" value="DIPEPTIDYL PEPTIDASE 9"/>
    <property type="match status" value="1"/>
</dbReference>
<dbReference type="SUPFAM" id="SSF53474">
    <property type="entry name" value="alpha/beta-Hydrolases"/>
    <property type="match status" value="1"/>
</dbReference>
<dbReference type="FunFam" id="3.40.50.1820:FF:000003">
    <property type="entry name" value="Dipeptidyl peptidase 4"/>
    <property type="match status" value="1"/>
</dbReference>
<dbReference type="AlphaFoldDB" id="A0A6L5X8C1"/>
<dbReference type="Gene3D" id="2.140.10.30">
    <property type="entry name" value="Dipeptidylpeptidase IV, N-terminal domain"/>
    <property type="match status" value="1"/>
</dbReference>
<organism evidence="7 8">
    <name type="scientific">Sodaliphilus pleomorphus</name>
    <dbReference type="NCBI Taxonomy" id="2606626"/>
    <lineage>
        <taxon>Bacteria</taxon>
        <taxon>Pseudomonadati</taxon>
        <taxon>Bacteroidota</taxon>
        <taxon>Bacteroidia</taxon>
        <taxon>Bacteroidales</taxon>
        <taxon>Muribaculaceae</taxon>
        <taxon>Sodaliphilus</taxon>
    </lineage>
</organism>
<keyword evidence="8" id="KW-1185">Reference proteome</keyword>
<dbReference type="InterPro" id="IPR050278">
    <property type="entry name" value="Serine_Prot_S9B/DPPIV"/>
</dbReference>
<evidence type="ECO:0000313" key="7">
    <source>
        <dbReference type="EMBL" id="MSS16511.1"/>
    </source>
</evidence>
<feature type="domain" description="Dipeptidylpeptidase IV N-terminal" evidence="6">
    <location>
        <begin position="96"/>
        <end position="444"/>
    </location>
</feature>
<dbReference type="InterPro" id="IPR029058">
    <property type="entry name" value="AB_hydrolase_fold"/>
</dbReference>
<keyword evidence="3" id="KW-0325">Glycoprotein</keyword>
<dbReference type="GO" id="GO:0008239">
    <property type="term" value="F:dipeptidyl-peptidase activity"/>
    <property type="evidence" value="ECO:0007669"/>
    <property type="project" value="TreeGrafter"/>
</dbReference>
<evidence type="ECO:0000256" key="1">
    <source>
        <dbReference type="ARBA" id="ARBA00022670"/>
    </source>
</evidence>
<accession>A0A6L5X8C1</accession>
<keyword evidence="2" id="KW-0378">Hydrolase</keyword>
<dbReference type="InterPro" id="IPR001375">
    <property type="entry name" value="Peptidase_S9_cat"/>
</dbReference>
<gene>
    <name evidence="7" type="ORF">FYJ29_01800</name>
</gene>
<dbReference type="InterPro" id="IPR002471">
    <property type="entry name" value="Pept_S9_AS"/>
</dbReference>
<reference evidence="7 8" key="1">
    <citation type="submission" date="2019-08" db="EMBL/GenBank/DDBJ databases">
        <title>In-depth cultivation of the pig gut microbiome towards novel bacterial diversity and tailored functional studies.</title>
        <authorList>
            <person name="Wylensek D."/>
            <person name="Hitch T.C.A."/>
            <person name="Clavel T."/>
        </authorList>
    </citation>
    <scope>NUCLEOTIDE SEQUENCE [LARGE SCALE GENOMIC DNA]</scope>
    <source>
        <strain evidence="7 8">Oil-RF-744-WCA-WT-10</strain>
    </source>
</reference>
<feature type="signal peptide" evidence="4">
    <location>
        <begin position="1"/>
        <end position="22"/>
    </location>
</feature>
<dbReference type="InterPro" id="IPR002469">
    <property type="entry name" value="Peptidase_S9B_N"/>
</dbReference>